<name>A0A2T2NDW3_CORCC</name>
<feature type="binding site" evidence="9">
    <location>
        <position position="46"/>
    </location>
    <ligand>
        <name>Zn(2+)</name>
        <dbReference type="ChEBI" id="CHEBI:29105"/>
        <label>1</label>
    </ligand>
</feature>
<dbReference type="InterPro" id="IPR001965">
    <property type="entry name" value="Znf_PHD"/>
</dbReference>
<keyword evidence="5 9" id="KW-0862">Zinc</keyword>
<dbReference type="InterPro" id="IPR013083">
    <property type="entry name" value="Znf_RING/FYVE/PHD"/>
</dbReference>
<feature type="site" description="Histone H3K4me3 binding" evidence="8">
    <location>
        <position position="18"/>
    </location>
</feature>
<evidence type="ECO:0000256" key="6">
    <source>
        <dbReference type="ARBA" id="ARBA00022853"/>
    </source>
</evidence>
<evidence type="ECO:0000256" key="5">
    <source>
        <dbReference type="ARBA" id="ARBA00022833"/>
    </source>
</evidence>
<evidence type="ECO:0000256" key="4">
    <source>
        <dbReference type="ARBA" id="ARBA00022771"/>
    </source>
</evidence>
<dbReference type="GO" id="GO:0005634">
    <property type="term" value="C:nucleus"/>
    <property type="evidence" value="ECO:0007669"/>
    <property type="project" value="UniProtKB-SubCell"/>
</dbReference>
<feature type="binding site" evidence="9">
    <location>
        <position position="62"/>
    </location>
    <ligand>
        <name>Zn(2+)</name>
        <dbReference type="ChEBI" id="CHEBI:29105"/>
        <label>2</label>
    </ligand>
</feature>
<gene>
    <name evidence="12" type="ORF">BS50DRAFT_473989</name>
</gene>
<accession>A0A2T2NDW3</accession>
<dbReference type="PANTHER" id="PTHR10333:SF42">
    <property type="entry name" value="INHIBITOR OF GROWTH PROTEIN 5"/>
    <property type="match status" value="1"/>
</dbReference>
<proteinExistence type="inferred from homology"/>
<dbReference type="Proteomes" id="UP000240883">
    <property type="component" value="Unassembled WGS sequence"/>
</dbReference>
<feature type="site" description="Histone H3K4me3 binding" evidence="8">
    <location>
        <position position="29"/>
    </location>
</feature>
<protein>
    <recommendedName>
        <fullName evidence="11">PHD-type domain-containing protein</fullName>
    </recommendedName>
</protein>
<feature type="site" description="Histone H3K4me3 binding" evidence="8">
    <location>
        <position position="33"/>
    </location>
</feature>
<dbReference type="SUPFAM" id="SSF57903">
    <property type="entry name" value="FYVE/PHD zinc finger"/>
    <property type="match status" value="1"/>
</dbReference>
<keyword evidence="13" id="KW-1185">Reference proteome</keyword>
<evidence type="ECO:0000313" key="13">
    <source>
        <dbReference type="Proteomes" id="UP000240883"/>
    </source>
</evidence>
<feature type="non-terminal residue" evidence="12">
    <location>
        <position position="1"/>
    </location>
</feature>
<evidence type="ECO:0000256" key="9">
    <source>
        <dbReference type="PIRSR" id="PIRSR628651-51"/>
    </source>
</evidence>
<dbReference type="GO" id="GO:0008270">
    <property type="term" value="F:zinc ion binding"/>
    <property type="evidence" value="ECO:0007669"/>
    <property type="project" value="UniProtKB-KW"/>
</dbReference>
<feature type="non-terminal residue" evidence="12">
    <location>
        <position position="63"/>
    </location>
</feature>
<feature type="binding site" evidence="9">
    <location>
        <position position="59"/>
    </location>
    <ligand>
        <name>Zn(2+)</name>
        <dbReference type="ChEBI" id="CHEBI:29105"/>
        <label>2</label>
    </ligand>
</feature>
<feature type="binding site" evidence="9">
    <location>
        <position position="37"/>
    </location>
    <ligand>
        <name>Zn(2+)</name>
        <dbReference type="ChEBI" id="CHEBI:29105"/>
        <label>2</label>
    </ligand>
</feature>
<dbReference type="InterPro" id="IPR019787">
    <property type="entry name" value="Znf_PHD-finger"/>
</dbReference>
<organism evidence="12 13">
    <name type="scientific">Corynespora cassiicola Philippines</name>
    <dbReference type="NCBI Taxonomy" id="1448308"/>
    <lineage>
        <taxon>Eukaryota</taxon>
        <taxon>Fungi</taxon>
        <taxon>Dikarya</taxon>
        <taxon>Ascomycota</taxon>
        <taxon>Pezizomycotina</taxon>
        <taxon>Dothideomycetes</taxon>
        <taxon>Pleosporomycetidae</taxon>
        <taxon>Pleosporales</taxon>
        <taxon>Corynesporascaceae</taxon>
        <taxon>Corynespora</taxon>
    </lineage>
</organism>
<dbReference type="STRING" id="1448308.A0A2T2NDW3"/>
<evidence type="ECO:0000256" key="2">
    <source>
        <dbReference type="ARBA" id="ARBA00010210"/>
    </source>
</evidence>
<feature type="binding site" evidence="9">
    <location>
        <position position="43"/>
    </location>
    <ligand>
        <name>Zn(2+)</name>
        <dbReference type="ChEBI" id="CHEBI:29105"/>
        <label>1</label>
    </ligand>
</feature>
<feature type="site" description="Histone H3K4me3 binding" evidence="8">
    <location>
        <position position="41"/>
    </location>
</feature>
<dbReference type="OrthoDB" id="5417730at2759"/>
<evidence type="ECO:0000259" key="11">
    <source>
        <dbReference type="PROSITE" id="PS50016"/>
    </source>
</evidence>
<dbReference type="Pfam" id="PF00628">
    <property type="entry name" value="PHD"/>
    <property type="match status" value="1"/>
</dbReference>
<feature type="domain" description="PHD-type" evidence="11">
    <location>
        <begin position="16"/>
        <end position="63"/>
    </location>
</feature>
<keyword evidence="7" id="KW-0539">Nucleus</keyword>
<feature type="binding site" evidence="9">
    <location>
        <position position="32"/>
    </location>
    <ligand>
        <name>Zn(2+)</name>
        <dbReference type="ChEBI" id="CHEBI:29105"/>
        <label>2</label>
    </ligand>
</feature>
<keyword evidence="3 9" id="KW-0479">Metal-binding</keyword>
<keyword evidence="6" id="KW-0156">Chromatin regulator</keyword>
<dbReference type="EMBL" id="KZ678139">
    <property type="protein sequence ID" value="PSN63632.1"/>
    <property type="molecule type" value="Genomic_DNA"/>
</dbReference>
<dbReference type="InterPro" id="IPR019786">
    <property type="entry name" value="Zinc_finger_PHD-type_CS"/>
</dbReference>
<comment type="similarity">
    <text evidence="2">Belongs to the ING family.</text>
</comment>
<dbReference type="PROSITE" id="PS50016">
    <property type="entry name" value="ZF_PHD_2"/>
    <property type="match status" value="1"/>
</dbReference>
<feature type="binding site" evidence="9">
    <location>
        <position position="19"/>
    </location>
    <ligand>
        <name>Zn(2+)</name>
        <dbReference type="ChEBI" id="CHEBI:29105"/>
        <label>1</label>
    </ligand>
</feature>
<evidence type="ECO:0000256" key="3">
    <source>
        <dbReference type="ARBA" id="ARBA00022723"/>
    </source>
</evidence>
<reference evidence="12 13" key="1">
    <citation type="journal article" date="2018" name="Front. Microbiol.">
        <title>Genome-Wide Analysis of Corynespora cassiicola Leaf Fall Disease Putative Effectors.</title>
        <authorList>
            <person name="Lopez D."/>
            <person name="Ribeiro S."/>
            <person name="Label P."/>
            <person name="Fumanal B."/>
            <person name="Venisse J.S."/>
            <person name="Kohler A."/>
            <person name="de Oliveira R.R."/>
            <person name="Labutti K."/>
            <person name="Lipzen A."/>
            <person name="Lail K."/>
            <person name="Bauer D."/>
            <person name="Ohm R.A."/>
            <person name="Barry K.W."/>
            <person name="Spatafora J."/>
            <person name="Grigoriev I.V."/>
            <person name="Martin F.M."/>
            <person name="Pujade-Renaud V."/>
        </authorList>
    </citation>
    <scope>NUCLEOTIDE SEQUENCE [LARGE SCALE GENOMIC DNA]</scope>
    <source>
        <strain evidence="12 13">Philippines</strain>
    </source>
</reference>
<keyword evidence="4 10" id="KW-0863">Zinc-finger</keyword>
<dbReference type="PANTHER" id="PTHR10333">
    <property type="entry name" value="INHIBITOR OF GROWTH PROTEIN"/>
    <property type="match status" value="1"/>
</dbReference>
<evidence type="ECO:0000256" key="7">
    <source>
        <dbReference type="ARBA" id="ARBA00023242"/>
    </source>
</evidence>
<feature type="binding site" evidence="9">
    <location>
        <position position="21"/>
    </location>
    <ligand>
        <name>Zn(2+)</name>
        <dbReference type="ChEBI" id="CHEBI:29105"/>
        <label>1</label>
    </ligand>
</feature>
<evidence type="ECO:0000256" key="1">
    <source>
        <dbReference type="ARBA" id="ARBA00004123"/>
    </source>
</evidence>
<evidence type="ECO:0000256" key="8">
    <source>
        <dbReference type="PIRSR" id="PIRSR628651-50"/>
    </source>
</evidence>
<dbReference type="GO" id="GO:0006325">
    <property type="term" value="P:chromatin organization"/>
    <property type="evidence" value="ECO:0007669"/>
    <property type="project" value="UniProtKB-KW"/>
</dbReference>
<dbReference type="AlphaFoldDB" id="A0A2T2NDW3"/>
<dbReference type="GO" id="GO:0000785">
    <property type="term" value="C:chromatin"/>
    <property type="evidence" value="ECO:0007669"/>
    <property type="project" value="UniProtKB-ARBA"/>
</dbReference>
<comment type="subcellular location">
    <subcellularLocation>
        <location evidence="1">Nucleus</location>
    </subcellularLocation>
</comment>
<evidence type="ECO:0000313" key="12">
    <source>
        <dbReference type="EMBL" id="PSN63632.1"/>
    </source>
</evidence>
<sequence length="63" mass="7016">QQPSSKEADPDGGDERVYCTCQGQEGGEMVGCDGDNCAVEWYHMKCVKLRKTPPGKWYCLACR</sequence>
<dbReference type="InterPro" id="IPR011011">
    <property type="entry name" value="Znf_FYVE_PHD"/>
</dbReference>
<dbReference type="PROSITE" id="PS01359">
    <property type="entry name" value="ZF_PHD_1"/>
    <property type="match status" value="1"/>
</dbReference>
<dbReference type="Gene3D" id="3.30.40.10">
    <property type="entry name" value="Zinc/RING finger domain, C3HC4 (zinc finger)"/>
    <property type="match status" value="1"/>
</dbReference>
<dbReference type="SMART" id="SM00249">
    <property type="entry name" value="PHD"/>
    <property type="match status" value="1"/>
</dbReference>
<evidence type="ECO:0000256" key="10">
    <source>
        <dbReference type="PROSITE-ProRule" id="PRU00146"/>
    </source>
</evidence>
<dbReference type="InterPro" id="IPR028651">
    <property type="entry name" value="ING_fam"/>
</dbReference>